<evidence type="ECO:0000256" key="3">
    <source>
        <dbReference type="ARBA" id="ARBA00011738"/>
    </source>
</evidence>
<proteinExistence type="inferred from homology"/>
<sequence>MSQIISTFQHSTPSSRLQSAIASLKRGGAVLLLDDEDRENEGDLIYSTDFLTEQQMAFMIRHCSGIVCLCLQDEDINRLGLRPMVKNNTSAYQTAFTVSIEAKDGVTTGVSAKDRLTTIKAAVNTQNNHENICSPGHVFPLRANPGGVLARRGHTEGTINLMQLAGLSPSGVLCELTNDDGTMAKTPDVVRFAELHAIPVLTIDDIVSHLSMQKAS</sequence>
<reference evidence="14" key="2">
    <citation type="submission" date="2020-08" db="EMBL/GenBank/DDBJ databases">
        <authorList>
            <person name="Lai Q."/>
        </authorList>
    </citation>
    <scope>NUCLEOTIDE SEQUENCE</scope>
    <source>
        <strain evidence="14">S27-2</strain>
    </source>
</reference>
<comment type="pathway">
    <text evidence="2 12 13">Cofactor biosynthesis; riboflavin biosynthesis; 2-hydroxy-3-oxobutyl phosphate from D-ribulose 5-phosphate: step 1/1.</text>
</comment>
<dbReference type="Pfam" id="PF00926">
    <property type="entry name" value="DHBP_synthase"/>
    <property type="match status" value="1"/>
</dbReference>
<protein>
    <recommendedName>
        <fullName evidence="5 12">3,4-dihydroxy-2-butanone 4-phosphate synthase</fullName>
        <shortName evidence="12 13">DHBP synthase</shortName>
        <ecNumber evidence="4 12">4.1.99.12</ecNumber>
    </recommendedName>
</protein>
<dbReference type="PANTHER" id="PTHR21327:SF38">
    <property type="entry name" value="3,4-DIHYDROXY-2-BUTANONE 4-PHOSPHATE SYNTHASE"/>
    <property type="match status" value="1"/>
</dbReference>
<feature type="site" description="Essential for catalytic activity" evidence="12">
    <location>
        <position position="175"/>
    </location>
</feature>
<organism evidence="14 15">
    <name type="scientific">Neptunicella marina</name>
    <dbReference type="NCBI Taxonomy" id="2125989"/>
    <lineage>
        <taxon>Bacteria</taxon>
        <taxon>Pseudomonadati</taxon>
        <taxon>Pseudomonadota</taxon>
        <taxon>Gammaproteobacteria</taxon>
        <taxon>Alteromonadales</taxon>
        <taxon>Alteromonadaceae</taxon>
        <taxon>Neptunicella</taxon>
    </lineage>
</organism>
<comment type="subunit">
    <text evidence="3 12 13">Homodimer.</text>
</comment>
<dbReference type="HAMAP" id="MF_00180">
    <property type="entry name" value="RibB"/>
    <property type="match status" value="1"/>
</dbReference>
<dbReference type="InterPro" id="IPR000422">
    <property type="entry name" value="DHBP_synthase_RibB"/>
</dbReference>
<feature type="binding site" evidence="12">
    <location>
        <position position="154"/>
    </location>
    <ligand>
        <name>Mg(2+)</name>
        <dbReference type="ChEBI" id="CHEBI:18420"/>
        <label>2</label>
    </ligand>
</feature>
<keyword evidence="7 12" id="KW-0479">Metal-binding</keyword>
<dbReference type="GO" id="GO:0009231">
    <property type="term" value="P:riboflavin biosynthetic process"/>
    <property type="evidence" value="ECO:0007669"/>
    <property type="project" value="UniProtKB-UniRule"/>
</dbReference>
<evidence type="ECO:0000256" key="1">
    <source>
        <dbReference type="ARBA" id="ARBA00002284"/>
    </source>
</evidence>
<feature type="binding site" evidence="12">
    <location>
        <begin position="151"/>
        <end position="155"/>
    </location>
    <ligand>
        <name>D-ribulose 5-phosphate</name>
        <dbReference type="ChEBI" id="CHEBI:58121"/>
    </ligand>
</feature>
<dbReference type="GO" id="GO:0000287">
    <property type="term" value="F:magnesium ion binding"/>
    <property type="evidence" value="ECO:0007669"/>
    <property type="project" value="UniProtKB-UniRule"/>
</dbReference>
<comment type="function">
    <text evidence="1 12 13">Catalyzes the conversion of D-ribulose 5-phosphate to formate and 3,4-dihydroxy-2-butanone 4-phosphate.</text>
</comment>
<dbReference type="Proteomes" id="UP000601768">
    <property type="component" value="Unassembled WGS sequence"/>
</dbReference>
<dbReference type="PANTHER" id="PTHR21327">
    <property type="entry name" value="GTP CYCLOHYDROLASE II-RELATED"/>
    <property type="match status" value="1"/>
</dbReference>
<comment type="catalytic activity">
    <reaction evidence="12 13">
        <text>D-ribulose 5-phosphate = (2S)-2-hydroxy-3-oxobutyl phosphate + formate + H(+)</text>
        <dbReference type="Rhea" id="RHEA:18457"/>
        <dbReference type="ChEBI" id="CHEBI:15378"/>
        <dbReference type="ChEBI" id="CHEBI:15740"/>
        <dbReference type="ChEBI" id="CHEBI:58121"/>
        <dbReference type="ChEBI" id="CHEBI:58830"/>
        <dbReference type="EC" id="4.1.99.12"/>
    </reaction>
</comment>
<accession>A0A8J6IXH1</accession>
<reference evidence="14" key="1">
    <citation type="journal article" date="2018" name="Int. J. Syst. Evol. Microbiol.">
        <title>Neptunicella marina gen. nov., sp. nov., isolated from surface seawater.</title>
        <authorList>
            <person name="Liu X."/>
            <person name="Lai Q."/>
            <person name="Du Y."/>
            <person name="Zhang X."/>
            <person name="Liu Z."/>
            <person name="Sun F."/>
            <person name="Shao Z."/>
        </authorList>
    </citation>
    <scope>NUCLEOTIDE SEQUENCE</scope>
    <source>
        <strain evidence="14">S27-2</strain>
    </source>
</reference>
<comment type="similarity">
    <text evidence="11 12 13">Belongs to the DHBP synthase family.</text>
</comment>
<evidence type="ECO:0000256" key="8">
    <source>
        <dbReference type="ARBA" id="ARBA00022842"/>
    </source>
</evidence>
<keyword evidence="9 12" id="KW-0464">Manganese</keyword>
<evidence type="ECO:0000256" key="2">
    <source>
        <dbReference type="ARBA" id="ARBA00004904"/>
    </source>
</evidence>
<evidence type="ECO:0000256" key="9">
    <source>
        <dbReference type="ARBA" id="ARBA00023211"/>
    </source>
</evidence>
<dbReference type="FunFam" id="3.90.870.10:FF:000002">
    <property type="entry name" value="3,4-dihydroxy-2-butanone 4-phosphate synthase"/>
    <property type="match status" value="1"/>
</dbReference>
<feature type="binding site" evidence="12">
    <location>
        <begin position="38"/>
        <end position="39"/>
    </location>
    <ligand>
        <name>D-ribulose 5-phosphate</name>
        <dbReference type="ChEBI" id="CHEBI:58121"/>
    </ligand>
</feature>
<evidence type="ECO:0000256" key="13">
    <source>
        <dbReference type="RuleBase" id="RU003843"/>
    </source>
</evidence>
<evidence type="ECO:0000256" key="5">
    <source>
        <dbReference type="ARBA" id="ARBA00018836"/>
    </source>
</evidence>
<keyword evidence="6 12" id="KW-0686">Riboflavin biosynthesis</keyword>
<evidence type="ECO:0000256" key="6">
    <source>
        <dbReference type="ARBA" id="ARBA00022619"/>
    </source>
</evidence>
<dbReference type="RefSeq" id="WP_186508371.1">
    <property type="nucleotide sequence ID" value="NZ_JACNEP010000024.1"/>
</dbReference>
<evidence type="ECO:0000313" key="14">
    <source>
        <dbReference type="EMBL" id="MBC3767734.1"/>
    </source>
</evidence>
<comment type="caution">
    <text evidence="14">The sequence shown here is derived from an EMBL/GenBank/DDBJ whole genome shotgun (WGS) entry which is preliminary data.</text>
</comment>
<evidence type="ECO:0000256" key="4">
    <source>
        <dbReference type="ARBA" id="ARBA00012153"/>
    </source>
</evidence>
<dbReference type="InterPro" id="IPR017945">
    <property type="entry name" value="DHBP_synth_RibB-like_a/b_dom"/>
</dbReference>
<dbReference type="NCBIfam" id="TIGR00506">
    <property type="entry name" value="ribB"/>
    <property type="match status" value="1"/>
</dbReference>
<evidence type="ECO:0000256" key="10">
    <source>
        <dbReference type="ARBA" id="ARBA00023239"/>
    </source>
</evidence>
<dbReference type="EC" id="4.1.99.12" evidence="4 12"/>
<keyword evidence="10 12" id="KW-0456">Lyase</keyword>
<evidence type="ECO:0000256" key="7">
    <source>
        <dbReference type="ARBA" id="ARBA00022723"/>
    </source>
</evidence>
<name>A0A8J6IXH1_9ALTE</name>
<comment type="cofactor">
    <cofactor evidence="12 13">
        <name>Mg(2+)</name>
        <dbReference type="ChEBI" id="CHEBI:18420"/>
    </cofactor>
    <cofactor evidence="12 13">
        <name>Mn(2+)</name>
        <dbReference type="ChEBI" id="CHEBI:29035"/>
    </cofactor>
    <text evidence="12 13">Binds 2 divalent metal cations per subunit. Magnesium or manganese.</text>
</comment>
<dbReference type="AlphaFoldDB" id="A0A8J6IXH1"/>
<keyword evidence="8 12" id="KW-0460">Magnesium</keyword>
<feature type="binding site" evidence="12">
    <location>
        <position position="43"/>
    </location>
    <ligand>
        <name>D-ribulose 5-phosphate</name>
        <dbReference type="ChEBI" id="CHEBI:58121"/>
    </ligand>
</feature>
<feature type="binding site" evidence="12">
    <location>
        <position position="39"/>
    </location>
    <ligand>
        <name>Mg(2+)</name>
        <dbReference type="ChEBI" id="CHEBI:18420"/>
        <label>1</label>
    </ligand>
</feature>
<feature type="site" description="Essential for catalytic activity" evidence="12">
    <location>
        <position position="137"/>
    </location>
</feature>
<feature type="binding site" evidence="12">
    <location>
        <position position="39"/>
    </location>
    <ligand>
        <name>Mg(2+)</name>
        <dbReference type="ChEBI" id="CHEBI:18420"/>
        <label>2</label>
    </ligand>
</feature>
<dbReference type="SUPFAM" id="SSF55821">
    <property type="entry name" value="YrdC/RibB"/>
    <property type="match status" value="1"/>
</dbReference>
<dbReference type="GO" id="GO:0005829">
    <property type="term" value="C:cytosol"/>
    <property type="evidence" value="ECO:0007669"/>
    <property type="project" value="TreeGrafter"/>
</dbReference>
<dbReference type="EMBL" id="JACNEP010000024">
    <property type="protein sequence ID" value="MBC3767734.1"/>
    <property type="molecule type" value="Genomic_DNA"/>
</dbReference>
<evidence type="ECO:0000256" key="11">
    <source>
        <dbReference type="ARBA" id="ARBA00060730"/>
    </source>
</evidence>
<evidence type="ECO:0000313" key="15">
    <source>
        <dbReference type="Proteomes" id="UP000601768"/>
    </source>
</evidence>
<gene>
    <name evidence="12 14" type="primary">ribB</name>
    <name evidence="14" type="ORF">H8B19_17785</name>
</gene>
<dbReference type="Gene3D" id="3.90.870.10">
    <property type="entry name" value="DHBP synthase"/>
    <property type="match status" value="1"/>
</dbReference>
<dbReference type="UniPathway" id="UPA00275">
    <property type="reaction ID" value="UER00399"/>
</dbReference>
<keyword evidence="15" id="KW-1185">Reference proteome</keyword>
<dbReference type="GO" id="GO:0008686">
    <property type="term" value="F:3,4-dihydroxy-2-butanone-4-phosphate synthase activity"/>
    <property type="evidence" value="ECO:0007669"/>
    <property type="project" value="UniProtKB-UniRule"/>
</dbReference>
<evidence type="ECO:0000256" key="12">
    <source>
        <dbReference type="HAMAP-Rule" id="MF_00180"/>
    </source>
</evidence>
<dbReference type="GO" id="GO:0030145">
    <property type="term" value="F:manganese ion binding"/>
    <property type="evidence" value="ECO:0007669"/>
    <property type="project" value="UniProtKB-UniRule"/>
</dbReference>